<dbReference type="InterPro" id="IPR045540">
    <property type="entry name" value="YegS/DAGK_C"/>
</dbReference>
<accession>A0A6J7C3B7</accession>
<dbReference type="EMBL" id="CAFBIZ010000281">
    <property type="protein sequence ID" value="CAB4852567.1"/>
    <property type="molecule type" value="Genomic_DNA"/>
</dbReference>
<proteinExistence type="predicted"/>
<feature type="domain" description="YegS/DAGK C-terminal" evidence="1">
    <location>
        <begin position="4"/>
        <end position="42"/>
    </location>
</feature>
<gene>
    <name evidence="2" type="ORF">UFOPK3268_01707</name>
</gene>
<sequence>MQEYSATTVRLDAPGQVAYADGERVGPLPVEIRVVPGAVRLLVPARMTSAT</sequence>
<protein>
    <submittedName>
        <fullName evidence="2">Unannotated protein</fullName>
    </submittedName>
</protein>
<dbReference type="InterPro" id="IPR016064">
    <property type="entry name" value="NAD/diacylglycerol_kinase_sf"/>
</dbReference>
<name>A0A6J7C3B7_9ZZZZ</name>
<evidence type="ECO:0000313" key="2">
    <source>
        <dbReference type="EMBL" id="CAB4852567.1"/>
    </source>
</evidence>
<reference evidence="2" key="1">
    <citation type="submission" date="2020-05" db="EMBL/GenBank/DDBJ databases">
        <authorList>
            <person name="Chiriac C."/>
            <person name="Salcher M."/>
            <person name="Ghai R."/>
            <person name="Kavagutti S V."/>
        </authorList>
    </citation>
    <scope>NUCLEOTIDE SEQUENCE</scope>
</reference>
<evidence type="ECO:0000259" key="1">
    <source>
        <dbReference type="Pfam" id="PF19279"/>
    </source>
</evidence>
<dbReference type="SUPFAM" id="SSF111331">
    <property type="entry name" value="NAD kinase/diacylglycerol kinase-like"/>
    <property type="match status" value="1"/>
</dbReference>
<dbReference type="Pfam" id="PF19279">
    <property type="entry name" value="YegS_C"/>
    <property type="match status" value="1"/>
</dbReference>
<dbReference type="AlphaFoldDB" id="A0A6J7C3B7"/>
<organism evidence="2">
    <name type="scientific">freshwater metagenome</name>
    <dbReference type="NCBI Taxonomy" id="449393"/>
    <lineage>
        <taxon>unclassified sequences</taxon>
        <taxon>metagenomes</taxon>
        <taxon>ecological metagenomes</taxon>
    </lineage>
</organism>